<dbReference type="RefSeq" id="WP_302243565.1">
    <property type="nucleotide sequence ID" value="NZ_JAULJQ010000002.1"/>
</dbReference>
<evidence type="ECO:0000256" key="1">
    <source>
        <dbReference type="ARBA" id="ARBA00002591"/>
    </source>
</evidence>
<keyword evidence="7" id="KW-1185">Reference proteome</keyword>
<reference evidence="6 7" key="1">
    <citation type="submission" date="2023-06" db="EMBL/GenBank/DDBJ databases">
        <title>Campylobacter magnum sp. nov., isolated from cecal contents of domestic pigs (Sus scrofa domesticus).</title>
        <authorList>
            <person name="Papic B."/>
            <person name="Gruntar I."/>
        </authorList>
    </citation>
    <scope>NUCLEOTIDE SEQUENCE [LARGE SCALE GENOMIC DNA]</scope>
    <source>
        <strain evidence="7">34484-21</strain>
    </source>
</reference>
<dbReference type="PRINTS" id="PR01010">
    <property type="entry name" value="FLGPRINGFLGI"/>
</dbReference>
<evidence type="ECO:0000256" key="4">
    <source>
        <dbReference type="ARBA" id="ARBA00023143"/>
    </source>
</evidence>
<keyword evidence="6" id="KW-0969">Cilium</keyword>
<feature type="chain" id="PRO_5044935767" description="Flagellar P-ring protein" evidence="5">
    <location>
        <begin position="20"/>
        <end position="347"/>
    </location>
</feature>
<comment type="similarity">
    <text evidence="5">Belongs to the FlgI family.</text>
</comment>
<evidence type="ECO:0000256" key="3">
    <source>
        <dbReference type="ARBA" id="ARBA00022729"/>
    </source>
</evidence>
<dbReference type="Pfam" id="PF02119">
    <property type="entry name" value="FlgI"/>
    <property type="match status" value="1"/>
</dbReference>
<comment type="subcellular location">
    <subcellularLocation>
        <location evidence="2 5">Bacterial flagellum basal body</location>
    </subcellularLocation>
</comment>
<keyword evidence="6" id="KW-0282">Flagellum</keyword>
<dbReference type="Proteomes" id="UP001171111">
    <property type="component" value="Unassembled WGS sequence"/>
</dbReference>
<name>A0ABT8T5A5_9BACT</name>
<dbReference type="NCBIfam" id="NF003676">
    <property type="entry name" value="PRK05303.1"/>
    <property type="match status" value="1"/>
</dbReference>
<keyword evidence="4 5" id="KW-0975">Bacterial flagellum</keyword>
<evidence type="ECO:0000313" key="7">
    <source>
        <dbReference type="Proteomes" id="UP001171111"/>
    </source>
</evidence>
<evidence type="ECO:0000256" key="5">
    <source>
        <dbReference type="HAMAP-Rule" id="MF_00416"/>
    </source>
</evidence>
<dbReference type="HAMAP" id="MF_00416">
    <property type="entry name" value="FlgI"/>
    <property type="match status" value="1"/>
</dbReference>
<feature type="signal peptide" evidence="5">
    <location>
        <begin position="1"/>
        <end position="19"/>
    </location>
</feature>
<sequence length="347" mass="35787" precursor="true">MRYIFLLAFIIAAAYSAKVKDLASVIGVRENQVIGYGLVVGLSGTGDGSSSKFTIQSIANMLQSVNVKLSPNDIKSKNVAAVMVTGRLPAFARQGDTIDISVSSIGDAKSLMGGTLLLTALKGVDGEIYALGQGALALGGSVGRGGNHPTAATIPSGGIIEREVAYDIATATNASLSLKNSSFDTAKKLQDAINARFGGSALAIDPRTLQVQKPENMSMVEFMAAVLELDVDYSAEQKVVIDERTGTVVSGVGVKVEPTIISHGGITLKIEPNTYAPAGDAPAPNVLDIGDNTSINAGNNTLNVGTDTTVANVARALNKLGASPKDIIAILENLKRAGAIHANLEVI</sequence>
<evidence type="ECO:0000313" key="6">
    <source>
        <dbReference type="EMBL" id="MDO2408800.1"/>
    </source>
</evidence>
<keyword evidence="3 5" id="KW-0732">Signal</keyword>
<gene>
    <name evidence="5" type="primary">flgI</name>
    <name evidence="6" type="ORF">Q2362_01635</name>
</gene>
<protein>
    <recommendedName>
        <fullName evidence="5">Flagellar P-ring protein</fullName>
    </recommendedName>
    <alternativeName>
        <fullName evidence="5">Basal body P-ring protein</fullName>
    </alternativeName>
</protein>
<proteinExistence type="inferred from homology"/>
<comment type="function">
    <text evidence="1 5">Assembles around the rod to form the L-ring and probably protects the motor/basal body from shearing forces during rotation.</text>
</comment>
<dbReference type="PANTHER" id="PTHR30381:SF0">
    <property type="entry name" value="FLAGELLAR P-RING PROTEIN"/>
    <property type="match status" value="1"/>
</dbReference>
<comment type="subunit">
    <text evidence="5">The basal body constitutes a major portion of the flagellar organelle and consists of four rings (L,P,S, and M) mounted on a central rod.</text>
</comment>
<dbReference type="EMBL" id="JAULJQ010000002">
    <property type="protein sequence ID" value="MDO2408800.1"/>
    <property type="molecule type" value="Genomic_DNA"/>
</dbReference>
<accession>A0ABT8T5A5</accession>
<keyword evidence="6" id="KW-0966">Cell projection</keyword>
<comment type="caution">
    <text evidence="6">The sequence shown here is derived from an EMBL/GenBank/DDBJ whole genome shotgun (WGS) entry which is preliminary data.</text>
</comment>
<dbReference type="PANTHER" id="PTHR30381">
    <property type="entry name" value="FLAGELLAR P-RING PERIPLASMIC PROTEIN FLGI"/>
    <property type="match status" value="1"/>
</dbReference>
<dbReference type="InterPro" id="IPR001782">
    <property type="entry name" value="Flag_FlgI"/>
</dbReference>
<evidence type="ECO:0000256" key="2">
    <source>
        <dbReference type="ARBA" id="ARBA00004117"/>
    </source>
</evidence>
<organism evidence="6 7">
    <name type="scientific">Campylobacter magnus</name>
    <dbReference type="NCBI Taxonomy" id="3026462"/>
    <lineage>
        <taxon>Bacteria</taxon>
        <taxon>Pseudomonadati</taxon>
        <taxon>Campylobacterota</taxon>
        <taxon>Epsilonproteobacteria</taxon>
        <taxon>Campylobacterales</taxon>
        <taxon>Campylobacteraceae</taxon>
        <taxon>Campylobacter</taxon>
    </lineage>
</organism>